<dbReference type="GO" id="GO:0019478">
    <property type="term" value="P:D-amino acid catabolic process"/>
    <property type="evidence" value="ECO:0007669"/>
    <property type="project" value="UniProtKB-UniRule"/>
</dbReference>
<dbReference type="FunFam" id="3.50.80.10:FF:000001">
    <property type="entry name" value="D-aminoacyl-tRNA deacylase"/>
    <property type="match status" value="1"/>
</dbReference>
<dbReference type="InterPro" id="IPR003732">
    <property type="entry name" value="Daa-tRNA_deacyls_DTD"/>
</dbReference>
<comment type="function">
    <text evidence="3">An aminoacyl-tRNA editing enzyme that deacylates mischarged D-aminoacyl-tRNAs. Also deacylates mischarged glycyl-tRNA(Ala), protecting cells against glycine mischarging by AlaRS. Acts via tRNA-based rather than protein-based catalysis; rejects L-amino acids rather than detecting D-amino acids in the active site. By recycling D-aminoacyl-tRNA to D-amino acids and free tRNA molecules, this enzyme counteracts the toxicity associated with the formation of D-aminoacyl-tRNA entities in vivo and helps enforce protein L-homochirality.</text>
</comment>
<dbReference type="Gene3D" id="3.50.80.10">
    <property type="entry name" value="D-tyrosyl-tRNA(Tyr) deacylase"/>
    <property type="match status" value="1"/>
</dbReference>
<evidence type="ECO:0000256" key="2">
    <source>
        <dbReference type="ARBA" id="ARBA00022801"/>
    </source>
</evidence>
<keyword evidence="2 3" id="KW-0378">Hydrolase</keyword>
<protein>
    <recommendedName>
        <fullName evidence="3">D-aminoacyl-tRNA deacylase</fullName>
        <shortName evidence="3">DTD</shortName>
        <ecNumber evidence="3">3.1.1.96</ecNumber>
    </recommendedName>
    <alternativeName>
        <fullName evidence="3">Gly-tRNA(Ala) deacylase</fullName>
        <ecNumber evidence="3">3.1.1.-</ecNumber>
    </alternativeName>
</protein>
<comment type="subcellular location">
    <subcellularLocation>
        <location evidence="3">Cytoplasm</location>
    </subcellularLocation>
</comment>
<name>A0A0F4QIG5_9GAMM</name>
<dbReference type="GO" id="GO:0000049">
    <property type="term" value="F:tRNA binding"/>
    <property type="evidence" value="ECO:0007669"/>
    <property type="project" value="UniProtKB-UniRule"/>
</dbReference>
<evidence type="ECO:0000313" key="4">
    <source>
        <dbReference type="EMBL" id="KJZ07124.1"/>
    </source>
</evidence>
<dbReference type="OrthoDB" id="9801395at2"/>
<comment type="caution">
    <text evidence="4">The sequence shown here is derived from an EMBL/GenBank/DDBJ whole genome shotgun (WGS) entry which is preliminary data.</text>
</comment>
<evidence type="ECO:0000313" key="6">
    <source>
        <dbReference type="Proteomes" id="UP000033452"/>
    </source>
</evidence>
<evidence type="ECO:0000256" key="3">
    <source>
        <dbReference type="HAMAP-Rule" id="MF_00518"/>
    </source>
</evidence>
<dbReference type="PATRIC" id="fig|43658.5.peg.3536"/>
<dbReference type="EC" id="3.1.1.-" evidence="3"/>
<keyword evidence="3" id="KW-0963">Cytoplasm</keyword>
<dbReference type="NCBIfam" id="TIGR00256">
    <property type="entry name" value="D-aminoacyl-tRNA deacylase"/>
    <property type="match status" value="1"/>
</dbReference>
<keyword evidence="6" id="KW-1185">Reference proteome</keyword>
<organism evidence="4 6">
    <name type="scientific">Pseudoalteromonas rubra</name>
    <dbReference type="NCBI Taxonomy" id="43658"/>
    <lineage>
        <taxon>Bacteria</taxon>
        <taxon>Pseudomonadati</taxon>
        <taxon>Pseudomonadota</taxon>
        <taxon>Gammaproteobacteria</taxon>
        <taxon>Alteromonadales</taxon>
        <taxon>Pseudoalteromonadaceae</taxon>
        <taxon>Pseudoalteromonas</taxon>
    </lineage>
</organism>
<dbReference type="Proteomes" id="UP000292345">
    <property type="component" value="Unassembled WGS sequence"/>
</dbReference>
<dbReference type="GO" id="GO:0043908">
    <property type="term" value="F:Ser(Gly)-tRNA(Ala) hydrolase activity"/>
    <property type="evidence" value="ECO:0007669"/>
    <property type="project" value="UniProtKB-UniRule"/>
</dbReference>
<dbReference type="GO" id="GO:0005737">
    <property type="term" value="C:cytoplasm"/>
    <property type="evidence" value="ECO:0007669"/>
    <property type="project" value="UniProtKB-SubCell"/>
</dbReference>
<keyword evidence="3" id="KW-0694">RNA-binding</keyword>
<dbReference type="EC" id="3.1.1.96" evidence="3"/>
<dbReference type="RefSeq" id="WP_046006121.1">
    <property type="nucleotide sequence ID" value="NZ_JXYA01000041.1"/>
</dbReference>
<evidence type="ECO:0000313" key="7">
    <source>
        <dbReference type="Proteomes" id="UP000292345"/>
    </source>
</evidence>
<dbReference type="HAMAP" id="MF_00518">
    <property type="entry name" value="Deacylase_Dtd"/>
    <property type="match status" value="1"/>
</dbReference>
<dbReference type="PANTHER" id="PTHR10472">
    <property type="entry name" value="D-TYROSYL-TRNA TYR DEACYLASE"/>
    <property type="match status" value="1"/>
</dbReference>
<feature type="short sequence motif" description="Gly-cisPro motif, important for rejection of L-amino acids" evidence="3">
    <location>
        <begin position="137"/>
        <end position="138"/>
    </location>
</feature>
<accession>A0A0F4QIG5</accession>
<dbReference type="EMBL" id="JXYA01000041">
    <property type="protein sequence ID" value="KJZ07124.1"/>
    <property type="molecule type" value="Genomic_DNA"/>
</dbReference>
<dbReference type="SUPFAM" id="SSF69500">
    <property type="entry name" value="DTD-like"/>
    <property type="match status" value="1"/>
</dbReference>
<dbReference type="CDD" id="cd00563">
    <property type="entry name" value="Dtyr_deacylase"/>
    <property type="match status" value="1"/>
</dbReference>
<dbReference type="GO" id="GO:0051500">
    <property type="term" value="F:D-tyrosyl-tRNA(Tyr) deacylase activity"/>
    <property type="evidence" value="ECO:0007669"/>
    <property type="project" value="TreeGrafter"/>
</dbReference>
<dbReference type="Pfam" id="PF02580">
    <property type="entry name" value="Tyr_Deacylase"/>
    <property type="match status" value="1"/>
</dbReference>
<evidence type="ECO:0000313" key="5">
    <source>
        <dbReference type="EMBL" id="RZM84457.1"/>
    </source>
</evidence>
<sequence>MQGLIQRVSQASVVVEGECVGQIGQGILVLLGVEKADEQKSADSLLHKISNYRIFTDEQGKMNLSLRDIEGELLVVSQFTLAADTKKGMRPSFSSAATPAQAEALYEYFVAQAKASGLRVATGRFAADMQVSLCNDGPVTFNLSV</sequence>
<comment type="similarity">
    <text evidence="1 3">Belongs to the DTD family.</text>
</comment>
<gene>
    <name evidence="3" type="primary">dtd</name>
    <name evidence="5" type="ORF">C3B51_03685</name>
    <name evidence="4" type="ORF">TW77_16725</name>
</gene>
<proteinExistence type="inferred from homology"/>
<evidence type="ECO:0000256" key="1">
    <source>
        <dbReference type="ARBA" id="ARBA00009673"/>
    </source>
</evidence>
<dbReference type="GO" id="GO:0106026">
    <property type="term" value="F:Gly-tRNA(Ala) deacylase activity"/>
    <property type="evidence" value="ECO:0007669"/>
    <property type="project" value="UniProtKB-UniRule"/>
</dbReference>
<dbReference type="AlphaFoldDB" id="A0A0F4QIG5"/>
<comment type="catalytic activity">
    <reaction evidence="3">
        <text>glycyl-tRNA(Ala) + H2O = tRNA(Ala) + glycine + H(+)</text>
        <dbReference type="Rhea" id="RHEA:53744"/>
        <dbReference type="Rhea" id="RHEA-COMP:9657"/>
        <dbReference type="Rhea" id="RHEA-COMP:13640"/>
        <dbReference type="ChEBI" id="CHEBI:15377"/>
        <dbReference type="ChEBI" id="CHEBI:15378"/>
        <dbReference type="ChEBI" id="CHEBI:57305"/>
        <dbReference type="ChEBI" id="CHEBI:78442"/>
        <dbReference type="ChEBI" id="CHEBI:78522"/>
    </reaction>
</comment>
<dbReference type="PANTHER" id="PTHR10472:SF5">
    <property type="entry name" value="D-AMINOACYL-TRNA DEACYLASE 1"/>
    <property type="match status" value="1"/>
</dbReference>
<comment type="domain">
    <text evidence="3">A Gly-cisPro motif from one monomer fits into the active site of the other monomer to allow specific chiral rejection of L-amino acids.</text>
</comment>
<keyword evidence="3" id="KW-0820">tRNA-binding</keyword>
<comment type="catalytic activity">
    <reaction evidence="3">
        <text>a D-aminoacyl-tRNA + H2O = a tRNA + a D-alpha-amino acid + H(+)</text>
        <dbReference type="Rhea" id="RHEA:13953"/>
        <dbReference type="Rhea" id="RHEA-COMP:10123"/>
        <dbReference type="Rhea" id="RHEA-COMP:10124"/>
        <dbReference type="ChEBI" id="CHEBI:15377"/>
        <dbReference type="ChEBI" id="CHEBI:15378"/>
        <dbReference type="ChEBI" id="CHEBI:59871"/>
        <dbReference type="ChEBI" id="CHEBI:78442"/>
        <dbReference type="ChEBI" id="CHEBI:79333"/>
        <dbReference type="EC" id="3.1.1.96"/>
    </reaction>
</comment>
<reference evidence="5 7" key="2">
    <citation type="submission" date="2018-01" db="EMBL/GenBank/DDBJ databases">
        <title>Co-occurrence of chitin degradation, pigmentation and bioactivity in marine Pseudoalteromonas.</title>
        <authorList>
            <person name="Paulsen S."/>
            <person name="Gram L."/>
            <person name="Machado H."/>
        </authorList>
    </citation>
    <scope>NUCLEOTIDE SEQUENCE [LARGE SCALE GENOMIC DNA]</scope>
    <source>
        <strain evidence="5 7">S1946</strain>
    </source>
</reference>
<comment type="subunit">
    <text evidence="3">Homodimer.</text>
</comment>
<reference evidence="4 6" key="1">
    <citation type="journal article" date="2015" name="BMC Genomics">
        <title>Genome mining reveals unlocked bioactive potential of marine Gram-negative bacteria.</title>
        <authorList>
            <person name="Machado H."/>
            <person name="Sonnenschein E.C."/>
            <person name="Melchiorsen J."/>
            <person name="Gram L."/>
        </authorList>
    </citation>
    <scope>NUCLEOTIDE SEQUENCE [LARGE SCALE GENOMIC DNA]</scope>
    <source>
        <strain evidence="4 6">S2471</strain>
    </source>
</reference>
<dbReference type="Proteomes" id="UP000033452">
    <property type="component" value="Unassembled WGS sequence"/>
</dbReference>
<dbReference type="EMBL" id="PPUZ01000008">
    <property type="protein sequence ID" value="RZM84457.1"/>
    <property type="molecule type" value="Genomic_DNA"/>
</dbReference>
<dbReference type="InterPro" id="IPR023509">
    <property type="entry name" value="DTD-like_sf"/>
</dbReference>